<dbReference type="RefSeq" id="XP_031867020.1">
    <property type="nucleotide sequence ID" value="XM_032016729.1"/>
</dbReference>
<evidence type="ECO:0000313" key="3">
    <source>
        <dbReference type="Proteomes" id="UP000254866"/>
    </source>
</evidence>
<dbReference type="AlphaFoldDB" id="A0A370TFR2"/>
<dbReference type="GeneID" id="43600955"/>
<proteinExistence type="predicted"/>
<accession>A0A370TFR2</accession>
<evidence type="ECO:0000256" key="1">
    <source>
        <dbReference type="SAM" id="MobiDB-lite"/>
    </source>
</evidence>
<comment type="caution">
    <text evidence="2">The sequence shown here is derived from an EMBL/GenBank/DDBJ whole genome shotgun (WGS) entry which is preliminary data.</text>
</comment>
<dbReference type="EMBL" id="NPIC01000008">
    <property type="protein sequence ID" value="RDL33738.1"/>
    <property type="molecule type" value="Genomic_DNA"/>
</dbReference>
<sequence length="165" mass="18115">MSFSDDNAALRRYISLIIRPRTRSNVQKLSELRPDLNILHPPMERDPLYPPRQTPLLPYIPGDLFDMGSNYSQASSLDIGDGEPVEEGRVSKTYDGSNPRGGDPIFKRRGSGRFSVGGEAEAFIPETNGGVGESQEGEEVEEEQGFEEEAGREWEVEGGGNGADI</sequence>
<dbReference type="Proteomes" id="UP000254866">
    <property type="component" value="Unassembled WGS sequence"/>
</dbReference>
<gene>
    <name evidence="2" type="ORF">BP5553_08106</name>
</gene>
<organism evidence="2 3">
    <name type="scientific">Venustampulla echinocandica</name>
    <dbReference type="NCBI Taxonomy" id="2656787"/>
    <lineage>
        <taxon>Eukaryota</taxon>
        <taxon>Fungi</taxon>
        <taxon>Dikarya</taxon>
        <taxon>Ascomycota</taxon>
        <taxon>Pezizomycotina</taxon>
        <taxon>Leotiomycetes</taxon>
        <taxon>Helotiales</taxon>
        <taxon>Pleuroascaceae</taxon>
        <taxon>Venustampulla</taxon>
    </lineage>
</organism>
<protein>
    <submittedName>
        <fullName evidence="2">Uncharacterized protein</fullName>
    </submittedName>
</protein>
<feature type="region of interest" description="Disordered" evidence="1">
    <location>
        <begin position="71"/>
        <end position="165"/>
    </location>
</feature>
<keyword evidence="3" id="KW-1185">Reference proteome</keyword>
<feature type="compositionally biased region" description="Acidic residues" evidence="1">
    <location>
        <begin position="135"/>
        <end position="148"/>
    </location>
</feature>
<name>A0A370TFR2_9HELO</name>
<evidence type="ECO:0000313" key="2">
    <source>
        <dbReference type="EMBL" id="RDL33738.1"/>
    </source>
</evidence>
<reference evidence="2 3" key="1">
    <citation type="journal article" date="2018" name="IMA Fungus">
        <title>IMA Genome-F 9: Draft genome sequence of Annulohypoxylon stygium, Aspergillus mulundensis, Berkeleyomyces basicola (syn. Thielaviopsis basicola), Ceratocystis smalleyi, two Cercospora beticola strains, Coleophoma cylindrospora, Fusarium fracticaudum, Phialophora cf. hyalina, and Morchella septimelata.</title>
        <authorList>
            <person name="Wingfield B.D."/>
            <person name="Bills G.F."/>
            <person name="Dong Y."/>
            <person name="Huang W."/>
            <person name="Nel W.J."/>
            <person name="Swalarsk-Parry B.S."/>
            <person name="Vaghefi N."/>
            <person name="Wilken P.M."/>
            <person name="An Z."/>
            <person name="de Beer Z.W."/>
            <person name="De Vos L."/>
            <person name="Chen L."/>
            <person name="Duong T.A."/>
            <person name="Gao Y."/>
            <person name="Hammerbacher A."/>
            <person name="Kikkert J.R."/>
            <person name="Li Y."/>
            <person name="Li H."/>
            <person name="Li K."/>
            <person name="Li Q."/>
            <person name="Liu X."/>
            <person name="Ma X."/>
            <person name="Naidoo K."/>
            <person name="Pethybridge S.J."/>
            <person name="Sun J."/>
            <person name="Steenkamp E.T."/>
            <person name="van der Nest M.A."/>
            <person name="van Wyk S."/>
            <person name="Wingfield M.J."/>
            <person name="Xiong C."/>
            <person name="Yue Q."/>
            <person name="Zhang X."/>
        </authorList>
    </citation>
    <scope>NUCLEOTIDE SEQUENCE [LARGE SCALE GENOMIC DNA]</scope>
    <source>
        <strain evidence="2 3">BP 5553</strain>
    </source>
</reference>